<dbReference type="Proteomes" id="UP000053555">
    <property type="component" value="Unassembled WGS sequence"/>
</dbReference>
<name>A0A0B2QXT2_GLYSO</name>
<dbReference type="InterPro" id="IPR013785">
    <property type="entry name" value="Aldolase_TIM"/>
</dbReference>
<protein>
    <submittedName>
        <fullName evidence="1">Peroxisomal (S)-2-hydroxy-acid oxidase</fullName>
        <ecNumber evidence="1">1.1.3.15</ecNumber>
    </submittedName>
</protein>
<sequence>FTLPPFLTLKNFEGLDLGKMDKADDSGLASYVVGQIDRTLRWKVC</sequence>
<dbReference type="AlphaFoldDB" id="A0A0B2QXT2"/>
<dbReference type="GO" id="GO:0003973">
    <property type="term" value="F:(S)-2-hydroxy-acid oxidase activity"/>
    <property type="evidence" value="ECO:0007669"/>
    <property type="project" value="UniProtKB-EC"/>
</dbReference>
<proteinExistence type="predicted"/>
<keyword evidence="1" id="KW-0560">Oxidoreductase</keyword>
<evidence type="ECO:0000313" key="1">
    <source>
        <dbReference type="EMBL" id="KHN24814.1"/>
    </source>
</evidence>
<dbReference type="Gene3D" id="3.20.20.70">
    <property type="entry name" value="Aldolase class I"/>
    <property type="match status" value="1"/>
</dbReference>
<dbReference type="EC" id="1.1.3.15" evidence="1"/>
<organism evidence="1">
    <name type="scientific">Glycine soja</name>
    <name type="common">Wild soybean</name>
    <dbReference type="NCBI Taxonomy" id="3848"/>
    <lineage>
        <taxon>Eukaryota</taxon>
        <taxon>Viridiplantae</taxon>
        <taxon>Streptophyta</taxon>
        <taxon>Embryophyta</taxon>
        <taxon>Tracheophyta</taxon>
        <taxon>Spermatophyta</taxon>
        <taxon>Magnoliopsida</taxon>
        <taxon>eudicotyledons</taxon>
        <taxon>Gunneridae</taxon>
        <taxon>Pentapetalae</taxon>
        <taxon>rosids</taxon>
        <taxon>fabids</taxon>
        <taxon>Fabales</taxon>
        <taxon>Fabaceae</taxon>
        <taxon>Papilionoideae</taxon>
        <taxon>50 kb inversion clade</taxon>
        <taxon>NPAAA clade</taxon>
        <taxon>indigoferoid/millettioid clade</taxon>
        <taxon>Phaseoleae</taxon>
        <taxon>Glycine</taxon>
        <taxon>Glycine subgen. Soja</taxon>
    </lineage>
</organism>
<dbReference type="EMBL" id="KN654967">
    <property type="protein sequence ID" value="KHN24814.1"/>
    <property type="molecule type" value="Genomic_DNA"/>
</dbReference>
<accession>A0A0B2QXT2</accession>
<feature type="non-terminal residue" evidence="1">
    <location>
        <position position="1"/>
    </location>
</feature>
<gene>
    <name evidence="1" type="ORF">glysoja_045556</name>
</gene>
<reference evidence="1" key="1">
    <citation type="submission" date="2014-07" db="EMBL/GenBank/DDBJ databases">
        <title>Identification of a novel salt tolerance gene in wild soybean by whole-genome sequencing.</title>
        <authorList>
            <person name="Lam H.-M."/>
            <person name="Qi X."/>
            <person name="Li M.-W."/>
            <person name="Liu X."/>
            <person name="Xie M."/>
            <person name="Ni M."/>
            <person name="Xu X."/>
        </authorList>
    </citation>
    <scope>NUCLEOTIDE SEQUENCE [LARGE SCALE GENOMIC DNA]</scope>
    <source>
        <tissue evidence="1">Root</tissue>
    </source>
</reference>